<name>A0A2R6S469_9APHY</name>
<feature type="region of interest" description="Disordered" evidence="1">
    <location>
        <begin position="1"/>
        <end position="93"/>
    </location>
</feature>
<feature type="compositionally biased region" description="Polar residues" evidence="1">
    <location>
        <begin position="376"/>
        <end position="400"/>
    </location>
</feature>
<evidence type="ECO:0000313" key="3">
    <source>
        <dbReference type="Proteomes" id="UP000186601"/>
    </source>
</evidence>
<feature type="region of interest" description="Disordered" evidence="1">
    <location>
        <begin position="368"/>
        <end position="479"/>
    </location>
</feature>
<feature type="region of interest" description="Disordered" evidence="1">
    <location>
        <begin position="113"/>
        <end position="205"/>
    </location>
</feature>
<organism evidence="2 3">
    <name type="scientific">Hermanssonia centrifuga</name>
    <dbReference type="NCBI Taxonomy" id="98765"/>
    <lineage>
        <taxon>Eukaryota</taxon>
        <taxon>Fungi</taxon>
        <taxon>Dikarya</taxon>
        <taxon>Basidiomycota</taxon>
        <taxon>Agaricomycotina</taxon>
        <taxon>Agaricomycetes</taxon>
        <taxon>Polyporales</taxon>
        <taxon>Meruliaceae</taxon>
        <taxon>Hermanssonia</taxon>
    </lineage>
</organism>
<feature type="compositionally biased region" description="Low complexity" evidence="1">
    <location>
        <begin position="188"/>
        <end position="204"/>
    </location>
</feature>
<feature type="compositionally biased region" description="Low complexity" evidence="1">
    <location>
        <begin position="49"/>
        <end position="63"/>
    </location>
</feature>
<feature type="compositionally biased region" description="Polar residues" evidence="1">
    <location>
        <begin position="1"/>
        <end position="17"/>
    </location>
</feature>
<feature type="compositionally biased region" description="Low complexity" evidence="1">
    <location>
        <begin position="306"/>
        <end position="320"/>
    </location>
</feature>
<dbReference type="AlphaFoldDB" id="A0A2R6S469"/>
<sequence length="492" mass="52167">MPDPSQTTAAWLNSASLNKCPPPEGQTTWDPSQHRDDSLSNLRRQALNAPPSKSSSSSSTSTARKPRLTRSVQPSSTKNGDLPMSMSKGAVAEAINMEHEGAVLKTRLIEAEKRRKNANQRGDERVPAKLPHVSRAHSENIASGSGTRMSKAAPQPKTKSRAGDPIRRTKSVADVIPDQADMDVDGLSYSGTTSSTSRVSSRPTAAQVAQTRNQSVLKRPLSVPTCSTLFEHPDDDDDDTASTHTTELSTGSANMIEDEGPVGTPSPLPTALRQFKIPKMPPVGKSVPVPHVPKQAFPGLSSRLEASPMAAPTASAPRPTQTRNAASQPVPGRPPPALGMTIARSRTYGGKSDAINPSQNSILYQQFKPPFKRHTSSGQSTVVCSRGVSESVQSSKSGTATGVAKVDLRSNRGSAGSCESADSRGPSQTPREGYFTAVCSPEARTSKPKGDKTSRSPESDSEGDCPEPDSSYGDISLDVDLDALEKTMSKYD</sequence>
<gene>
    <name evidence="2" type="ORF">PHLCEN_2v1151</name>
</gene>
<feature type="compositionally biased region" description="Polar residues" evidence="1">
    <location>
        <begin position="242"/>
        <end position="253"/>
    </location>
</feature>
<evidence type="ECO:0000256" key="1">
    <source>
        <dbReference type="SAM" id="MobiDB-lite"/>
    </source>
</evidence>
<dbReference type="Proteomes" id="UP000186601">
    <property type="component" value="Unassembled WGS sequence"/>
</dbReference>
<comment type="caution">
    <text evidence="2">The sequence shown here is derived from an EMBL/GenBank/DDBJ whole genome shotgun (WGS) entry which is preliminary data.</text>
</comment>
<keyword evidence="3" id="KW-1185">Reference proteome</keyword>
<feature type="compositionally biased region" description="Basic and acidic residues" evidence="1">
    <location>
        <begin position="444"/>
        <end position="458"/>
    </location>
</feature>
<dbReference type="EMBL" id="MLYV02000088">
    <property type="protein sequence ID" value="PSS37009.1"/>
    <property type="molecule type" value="Genomic_DNA"/>
</dbReference>
<evidence type="ECO:0000313" key="2">
    <source>
        <dbReference type="EMBL" id="PSS37009.1"/>
    </source>
</evidence>
<feature type="compositionally biased region" description="Polar residues" evidence="1">
    <location>
        <begin position="70"/>
        <end position="79"/>
    </location>
</feature>
<feature type="region of interest" description="Disordered" evidence="1">
    <location>
        <begin position="227"/>
        <end position="270"/>
    </location>
</feature>
<feature type="region of interest" description="Disordered" evidence="1">
    <location>
        <begin position="282"/>
        <end position="341"/>
    </location>
</feature>
<reference evidence="2 3" key="1">
    <citation type="submission" date="2018-02" db="EMBL/GenBank/DDBJ databases">
        <title>Genome sequence of the basidiomycete white-rot fungus Phlebia centrifuga.</title>
        <authorList>
            <person name="Granchi Z."/>
            <person name="Peng M."/>
            <person name="de Vries R.P."/>
            <person name="Hilden K."/>
            <person name="Makela M.R."/>
            <person name="Grigoriev I."/>
            <person name="Riley R."/>
        </authorList>
    </citation>
    <scope>NUCLEOTIDE SEQUENCE [LARGE SCALE GENOMIC DNA]</scope>
    <source>
        <strain evidence="2 3">FBCC195</strain>
    </source>
</reference>
<accession>A0A2R6S469</accession>
<proteinExistence type="predicted"/>
<protein>
    <submittedName>
        <fullName evidence="2">Uncharacterized protein</fullName>
    </submittedName>
</protein>